<accession>A0AAJ0BMH8</accession>
<name>A0AAJ0BMH8_9PEZI</name>
<dbReference type="AlphaFoldDB" id="A0AAJ0BMH8"/>
<comment type="caution">
    <text evidence="2">The sequence shown here is derived from an EMBL/GenBank/DDBJ whole genome shotgun (WGS) entry which is preliminary data.</text>
</comment>
<reference evidence="2" key="1">
    <citation type="submission" date="2023-06" db="EMBL/GenBank/DDBJ databases">
        <title>Genome-scale phylogeny and comparative genomics of the fungal order Sordariales.</title>
        <authorList>
            <consortium name="Lawrence Berkeley National Laboratory"/>
            <person name="Hensen N."/>
            <person name="Bonometti L."/>
            <person name="Westerberg I."/>
            <person name="Brannstrom I.O."/>
            <person name="Guillou S."/>
            <person name="Cros-Aarteil S."/>
            <person name="Calhoun S."/>
            <person name="Haridas S."/>
            <person name="Kuo A."/>
            <person name="Mondo S."/>
            <person name="Pangilinan J."/>
            <person name="Riley R."/>
            <person name="Labutti K."/>
            <person name="Andreopoulos B."/>
            <person name="Lipzen A."/>
            <person name="Chen C."/>
            <person name="Yanf M."/>
            <person name="Daum C."/>
            <person name="Ng V."/>
            <person name="Clum A."/>
            <person name="Steindorff A."/>
            <person name="Ohm R."/>
            <person name="Martin F."/>
            <person name="Silar P."/>
            <person name="Natvig D."/>
            <person name="Lalanne C."/>
            <person name="Gautier V."/>
            <person name="Ament-Velasquez S.L."/>
            <person name="Kruys A."/>
            <person name="Hutchinson M.I."/>
            <person name="Powell A.J."/>
            <person name="Barry K."/>
            <person name="Miller A.N."/>
            <person name="Grigoriev I.V."/>
            <person name="Debuchy R."/>
            <person name="Gladieux P."/>
            <person name="Thoren M.H."/>
            <person name="Johannesson H."/>
        </authorList>
    </citation>
    <scope>NUCLEOTIDE SEQUENCE</scope>
    <source>
        <strain evidence="2">PSN4</strain>
    </source>
</reference>
<feature type="compositionally biased region" description="Low complexity" evidence="1">
    <location>
        <begin position="1"/>
        <end position="16"/>
    </location>
</feature>
<protein>
    <submittedName>
        <fullName evidence="2">Uncharacterized protein</fullName>
    </submittedName>
</protein>
<sequence>MDSSSSSSVPSVAGPSNQAQTPSPAGQPPQVPARLRPTKASSSGTSIAGHFLISKVRHRVATPPALPLPLDKKENTACRLLLQRFGMDEIGGLVRSIANDSGLENDRIVDITVTSRPPKWYCTPLDPRSATVLIVADWDGCGDIDGATPTLWENVVCAVKQGLDELVWHAEPDLRRSVSIGVEMISHELDRPKYILPIEPSPGTEVQDDWDRMQKMIIAILWYTPETRDKMVNKPYLVEMGTCDPYKDDAFYNDDERPYLGPCRDTILITLDYESDETVWPAVERRIRSSVLQAFGYDFFDVRIEHGEFWGTSKLDYYLPCGLID</sequence>
<dbReference type="EMBL" id="MU839828">
    <property type="protein sequence ID" value="KAK1759784.1"/>
    <property type="molecule type" value="Genomic_DNA"/>
</dbReference>
<evidence type="ECO:0000256" key="1">
    <source>
        <dbReference type="SAM" id="MobiDB-lite"/>
    </source>
</evidence>
<proteinExistence type="predicted"/>
<evidence type="ECO:0000313" key="2">
    <source>
        <dbReference type="EMBL" id="KAK1759784.1"/>
    </source>
</evidence>
<evidence type="ECO:0000313" key="3">
    <source>
        <dbReference type="Proteomes" id="UP001239445"/>
    </source>
</evidence>
<dbReference type="Proteomes" id="UP001239445">
    <property type="component" value="Unassembled WGS sequence"/>
</dbReference>
<gene>
    <name evidence="2" type="ORF">QBC47DRAFT_398586</name>
</gene>
<organism evidence="2 3">
    <name type="scientific">Echria macrotheca</name>
    <dbReference type="NCBI Taxonomy" id="438768"/>
    <lineage>
        <taxon>Eukaryota</taxon>
        <taxon>Fungi</taxon>
        <taxon>Dikarya</taxon>
        <taxon>Ascomycota</taxon>
        <taxon>Pezizomycotina</taxon>
        <taxon>Sordariomycetes</taxon>
        <taxon>Sordariomycetidae</taxon>
        <taxon>Sordariales</taxon>
        <taxon>Schizotheciaceae</taxon>
        <taxon>Echria</taxon>
    </lineage>
</organism>
<feature type="region of interest" description="Disordered" evidence="1">
    <location>
        <begin position="1"/>
        <end position="45"/>
    </location>
</feature>
<keyword evidence="3" id="KW-1185">Reference proteome</keyword>